<reference evidence="3 4" key="1">
    <citation type="submission" date="2020-08" db="EMBL/GenBank/DDBJ databases">
        <title>A Genomic Blueprint of the Chicken Gut Microbiome.</title>
        <authorList>
            <person name="Gilroy R."/>
            <person name="Ravi A."/>
            <person name="Getino M."/>
            <person name="Pursley I."/>
            <person name="Horton D.L."/>
            <person name="Alikhan N.-F."/>
            <person name="Baker D."/>
            <person name="Gharbi K."/>
            <person name="Hall N."/>
            <person name="Watson M."/>
            <person name="Adriaenssens E.M."/>
            <person name="Foster-Nyarko E."/>
            <person name="Jarju S."/>
            <person name="Secka A."/>
            <person name="Antonio M."/>
            <person name="Oren A."/>
            <person name="Chaudhuri R."/>
            <person name="La Ragione R.M."/>
            <person name="Hildebrand F."/>
            <person name="Pallen M.J."/>
        </authorList>
    </citation>
    <scope>NUCLEOTIDE SEQUENCE [LARGE SCALE GENOMIC DNA]</scope>
    <source>
        <strain evidence="3 4">Sa2YVA2</strain>
    </source>
</reference>
<keyword evidence="4" id="KW-1185">Reference proteome</keyword>
<dbReference type="InterPro" id="IPR043128">
    <property type="entry name" value="Rev_trsase/Diguanyl_cyclase"/>
</dbReference>
<dbReference type="SUPFAM" id="SSF55073">
    <property type="entry name" value="Nucleotide cyclase"/>
    <property type="match status" value="1"/>
</dbReference>
<dbReference type="InterPro" id="IPR029787">
    <property type="entry name" value="Nucleotide_cyclase"/>
</dbReference>
<sequence length="321" mass="36901">MDEQLDRIPCGFFVLNEDFEIIDMNQTLRNILKSGSETVHFQDLLTLPSRIYFQTYFLPAISVHKQVREMYLNFKLDNQSLPVLVNVNERDGLYEGIIVKIKTRDEYETQMLTAKKNAERVQKETDLANDKLQALLHNVESKQLELQAKQRELEELNSELQILAAHDELTGLCNRRVFRKQLAEQVDYARENSSSPFSLAILDIDHFKKVNDIYGHAVGDQVLIELARKMELIISEPHLLARIGGEEFAIIFHEKDSAKVTNLTEELRLFVASSKWESIAVTISVGVTQFRVEDTANSLFTRADDALYESKRNGRNIVTII</sequence>
<dbReference type="InterPro" id="IPR000160">
    <property type="entry name" value="GGDEF_dom"/>
</dbReference>
<feature type="domain" description="GGDEF" evidence="2">
    <location>
        <begin position="195"/>
        <end position="321"/>
    </location>
</feature>
<dbReference type="CDD" id="cd01949">
    <property type="entry name" value="GGDEF"/>
    <property type="match status" value="1"/>
</dbReference>
<gene>
    <name evidence="3" type="ORF">H9649_16985</name>
</gene>
<proteinExistence type="predicted"/>
<keyword evidence="1" id="KW-0175">Coiled coil</keyword>
<dbReference type="PROSITE" id="PS50887">
    <property type="entry name" value="GGDEF"/>
    <property type="match status" value="1"/>
</dbReference>
<dbReference type="NCBIfam" id="TIGR00254">
    <property type="entry name" value="GGDEF"/>
    <property type="match status" value="1"/>
</dbReference>
<evidence type="ECO:0000259" key="2">
    <source>
        <dbReference type="PROSITE" id="PS50887"/>
    </source>
</evidence>
<dbReference type="InterPro" id="IPR050469">
    <property type="entry name" value="Diguanylate_Cyclase"/>
</dbReference>
<feature type="coiled-coil region" evidence="1">
    <location>
        <begin position="104"/>
        <end position="166"/>
    </location>
</feature>
<evidence type="ECO:0000256" key="1">
    <source>
        <dbReference type="SAM" id="Coils"/>
    </source>
</evidence>
<dbReference type="Proteomes" id="UP000626786">
    <property type="component" value="Unassembled WGS sequence"/>
</dbReference>
<dbReference type="RefSeq" id="WP_191696092.1">
    <property type="nucleotide sequence ID" value="NZ_JACSQN010000026.1"/>
</dbReference>
<accession>A0ABR8UE14</accession>
<name>A0ABR8UE14_9BACL</name>
<dbReference type="PANTHER" id="PTHR45138:SF9">
    <property type="entry name" value="DIGUANYLATE CYCLASE DGCM-RELATED"/>
    <property type="match status" value="1"/>
</dbReference>
<evidence type="ECO:0000313" key="4">
    <source>
        <dbReference type="Proteomes" id="UP000626786"/>
    </source>
</evidence>
<comment type="caution">
    <text evidence="3">The sequence shown here is derived from an EMBL/GenBank/DDBJ whole genome shotgun (WGS) entry which is preliminary data.</text>
</comment>
<dbReference type="SMART" id="SM00267">
    <property type="entry name" value="GGDEF"/>
    <property type="match status" value="1"/>
</dbReference>
<protein>
    <submittedName>
        <fullName evidence="3">Sensor domain-containing diguanylate cyclase</fullName>
    </submittedName>
</protein>
<evidence type="ECO:0000313" key="3">
    <source>
        <dbReference type="EMBL" id="MBD7986268.1"/>
    </source>
</evidence>
<organism evidence="3 4">
    <name type="scientific">Sporosarcina quadrami</name>
    <dbReference type="NCBI Taxonomy" id="2762234"/>
    <lineage>
        <taxon>Bacteria</taxon>
        <taxon>Bacillati</taxon>
        <taxon>Bacillota</taxon>
        <taxon>Bacilli</taxon>
        <taxon>Bacillales</taxon>
        <taxon>Caryophanaceae</taxon>
        <taxon>Sporosarcina</taxon>
    </lineage>
</organism>
<dbReference type="Gene3D" id="3.30.70.270">
    <property type="match status" value="1"/>
</dbReference>
<dbReference type="PANTHER" id="PTHR45138">
    <property type="entry name" value="REGULATORY COMPONENTS OF SENSORY TRANSDUCTION SYSTEM"/>
    <property type="match status" value="1"/>
</dbReference>
<dbReference type="Pfam" id="PF00990">
    <property type="entry name" value="GGDEF"/>
    <property type="match status" value="1"/>
</dbReference>
<dbReference type="EMBL" id="JACSQN010000026">
    <property type="protein sequence ID" value="MBD7986268.1"/>
    <property type="molecule type" value="Genomic_DNA"/>
</dbReference>